<protein>
    <submittedName>
        <fullName evidence="1">Pyridoxamine 5'-phosphate oxidase family protein</fullName>
    </submittedName>
</protein>
<evidence type="ECO:0000313" key="2">
    <source>
        <dbReference type="Proteomes" id="UP000309992"/>
    </source>
</evidence>
<organism evidence="1 2">
    <name type="scientific">Prauserella endophytica</name>
    <dbReference type="NCBI Taxonomy" id="1592324"/>
    <lineage>
        <taxon>Bacteria</taxon>
        <taxon>Bacillati</taxon>
        <taxon>Actinomycetota</taxon>
        <taxon>Actinomycetes</taxon>
        <taxon>Pseudonocardiales</taxon>
        <taxon>Pseudonocardiaceae</taxon>
        <taxon>Prauserella</taxon>
        <taxon>Prauserella coralliicola group</taxon>
    </lineage>
</organism>
<dbReference type="SUPFAM" id="SSF50475">
    <property type="entry name" value="FMN-binding split barrel"/>
    <property type="match status" value="1"/>
</dbReference>
<dbReference type="Pfam" id="PF12900">
    <property type="entry name" value="Pyridox_ox_2"/>
    <property type="match status" value="1"/>
</dbReference>
<dbReference type="Proteomes" id="UP000309992">
    <property type="component" value="Unassembled WGS sequence"/>
</dbReference>
<accession>A0ABY2S683</accession>
<dbReference type="InterPro" id="IPR024747">
    <property type="entry name" value="Pyridox_Oxase-rel"/>
</dbReference>
<evidence type="ECO:0000313" key="1">
    <source>
        <dbReference type="EMBL" id="TKG71181.1"/>
    </source>
</evidence>
<proteinExistence type="predicted"/>
<reference evidence="1 2" key="1">
    <citation type="journal article" date="2015" name="Antonie Van Leeuwenhoek">
        <title>Prauserella endophytica sp. nov., an endophytic actinobacterium isolated from Tamarix taklamakanensis.</title>
        <authorList>
            <person name="Liu J.M."/>
            <person name="Habden X."/>
            <person name="Guo L."/>
            <person name="Tuo L."/>
            <person name="Jiang Z.K."/>
            <person name="Liu S.W."/>
            <person name="Liu X.F."/>
            <person name="Chen L."/>
            <person name="Li R.F."/>
            <person name="Zhang Y.Q."/>
            <person name="Sun C.H."/>
        </authorList>
    </citation>
    <scope>NUCLEOTIDE SEQUENCE [LARGE SCALE GENOMIC DNA]</scope>
    <source>
        <strain evidence="1 2">CGMCC 4.7182</strain>
    </source>
</reference>
<dbReference type="RefSeq" id="WP_112268932.1">
    <property type="nucleotide sequence ID" value="NZ_SWMS01000006.1"/>
</dbReference>
<dbReference type="Gene3D" id="2.30.110.10">
    <property type="entry name" value="Electron Transport, Fmn-binding Protein, Chain A"/>
    <property type="match status" value="1"/>
</dbReference>
<keyword evidence="2" id="KW-1185">Reference proteome</keyword>
<dbReference type="EMBL" id="SWMS01000006">
    <property type="protein sequence ID" value="TKG71181.1"/>
    <property type="molecule type" value="Genomic_DNA"/>
</dbReference>
<name>A0ABY2S683_9PSEU</name>
<comment type="caution">
    <text evidence="1">The sequence shown here is derived from an EMBL/GenBank/DDBJ whole genome shotgun (WGS) entry which is preliminary data.</text>
</comment>
<dbReference type="InterPro" id="IPR012349">
    <property type="entry name" value="Split_barrel_FMN-bd"/>
</dbReference>
<gene>
    <name evidence="1" type="ORF">FCN18_13800</name>
</gene>
<sequence length="130" mass="13968">MLDSFGLEVLHRDECITLLGAVHLGRVVFTSRGLPAVQPVRFAVRGEAVLCGAPVGSALFAAANDSVLAFEAEAFSPDLTSGWFVTVLGRAGELRDEYVEAGLPELSWRPGPDDRHLRIPVEVISGRRLG</sequence>